<dbReference type="Gene3D" id="2.60.40.10">
    <property type="entry name" value="Immunoglobulins"/>
    <property type="match status" value="2"/>
</dbReference>
<feature type="signal peptide" evidence="2">
    <location>
        <begin position="1"/>
        <end position="25"/>
    </location>
</feature>
<keyword evidence="1" id="KW-1133">Transmembrane helix</keyword>
<dbReference type="Pfam" id="PF17802">
    <property type="entry name" value="SpaA"/>
    <property type="match status" value="1"/>
</dbReference>
<dbReference type="NCBIfam" id="TIGR01167">
    <property type="entry name" value="LPXTG_anchor"/>
    <property type="match status" value="1"/>
</dbReference>
<dbReference type="AlphaFoldDB" id="A0A0R1QIP6"/>
<accession>A0A0R1QIP6</accession>
<protein>
    <submittedName>
        <fullName evidence="5">Fimbriae subunit</fullName>
    </submittedName>
</protein>
<keyword evidence="6" id="KW-1185">Reference proteome</keyword>
<evidence type="ECO:0000259" key="4">
    <source>
        <dbReference type="Pfam" id="PF17802"/>
    </source>
</evidence>
<dbReference type="PATRIC" id="fig|1423769.4.peg.2216"/>
<evidence type="ECO:0000256" key="1">
    <source>
        <dbReference type="SAM" id="Phobius"/>
    </source>
</evidence>
<feature type="domain" description="SpaA-like prealbumin fold" evidence="4">
    <location>
        <begin position="189"/>
        <end position="297"/>
    </location>
</feature>
<evidence type="ECO:0000313" key="6">
    <source>
        <dbReference type="Proteomes" id="UP000051790"/>
    </source>
</evidence>
<keyword evidence="1" id="KW-0812">Transmembrane</keyword>
<dbReference type="EMBL" id="AZEU01000239">
    <property type="protein sequence ID" value="KRL41925.1"/>
    <property type="molecule type" value="Genomic_DNA"/>
</dbReference>
<dbReference type="InterPro" id="IPR032364">
    <property type="entry name" value="GramPos_pilinD1_N"/>
</dbReference>
<name>A0A0R1QIP6_9LACO</name>
<reference evidence="5 6" key="1">
    <citation type="journal article" date="2015" name="Genome Announc.">
        <title>Expanding the biotechnology potential of lactobacilli through comparative genomics of 213 strains and associated genera.</title>
        <authorList>
            <person name="Sun Z."/>
            <person name="Harris H.M."/>
            <person name="McCann A."/>
            <person name="Guo C."/>
            <person name="Argimon S."/>
            <person name="Zhang W."/>
            <person name="Yang X."/>
            <person name="Jeffery I.B."/>
            <person name="Cooney J.C."/>
            <person name="Kagawa T.F."/>
            <person name="Liu W."/>
            <person name="Song Y."/>
            <person name="Salvetti E."/>
            <person name="Wrobel A."/>
            <person name="Rasinkangas P."/>
            <person name="Parkhill J."/>
            <person name="Rea M.C."/>
            <person name="O'Sullivan O."/>
            <person name="Ritari J."/>
            <person name="Douillard F.P."/>
            <person name="Paul Ross R."/>
            <person name="Yang R."/>
            <person name="Briner A.E."/>
            <person name="Felis G.E."/>
            <person name="de Vos W.M."/>
            <person name="Barrangou R."/>
            <person name="Klaenhammer T.R."/>
            <person name="Caufield P.W."/>
            <person name="Cui Y."/>
            <person name="Zhang H."/>
            <person name="O'Toole P.W."/>
        </authorList>
    </citation>
    <scope>NUCLEOTIDE SEQUENCE [LARGE SCALE GENOMIC DNA]</scope>
    <source>
        <strain evidence="5 6">DSM 13343</strain>
    </source>
</reference>
<proteinExistence type="predicted"/>
<keyword evidence="2" id="KW-0732">Signal</keyword>
<keyword evidence="1" id="KW-0472">Membrane</keyword>
<organism evidence="5 6">
    <name type="scientific">Lacticaseibacillus manihotivorans DSM 13343 = JCM 12514</name>
    <dbReference type="NCBI Taxonomy" id="1423769"/>
    <lineage>
        <taxon>Bacteria</taxon>
        <taxon>Bacillati</taxon>
        <taxon>Bacillota</taxon>
        <taxon>Bacilli</taxon>
        <taxon>Lactobacillales</taxon>
        <taxon>Lactobacillaceae</taxon>
        <taxon>Lacticaseibacillus</taxon>
    </lineage>
</organism>
<dbReference type="OrthoDB" id="3263741at2"/>
<feature type="domain" description="Gram-positive pilin subunit D1 N-terminal" evidence="3">
    <location>
        <begin position="42"/>
        <end position="181"/>
    </location>
</feature>
<gene>
    <name evidence="5" type="ORF">FD01_GL002061</name>
</gene>
<dbReference type="RefSeq" id="WP_082611903.1">
    <property type="nucleotide sequence ID" value="NZ_AZEU01000239.1"/>
</dbReference>
<evidence type="ECO:0000313" key="5">
    <source>
        <dbReference type="EMBL" id="KRL41925.1"/>
    </source>
</evidence>
<dbReference type="InterPro" id="IPR041033">
    <property type="entry name" value="SpaA_PFL_dom_1"/>
</dbReference>
<feature type="transmembrane region" description="Helical" evidence="1">
    <location>
        <begin position="316"/>
        <end position="337"/>
    </location>
</feature>
<dbReference type="Proteomes" id="UP000051790">
    <property type="component" value="Unassembled WGS sequence"/>
</dbReference>
<evidence type="ECO:0000256" key="2">
    <source>
        <dbReference type="SAM" id="SignalP"/>
    </source>
</evidence>
<evidence type="ECO:0000259" key="3">
    <source>
        <dbReference type="Pfam" id="PF16555"/>
    </source>
</evidence>
<dbReference type="Pfam" id="PF16555">
    <property type="entry name" value="GramPos_pilinD1"/>
    <property type="match status" value="1"/>
</dbReference>
<sequence length="344" mass="37165">MKQQWTKRILAVVATLALALPIAFGLGQQHTTHADDDTPAATQPVVLTKYGFTNEQTESDRDTAQSPDQAIADWATNAEPLAGVKFEVYDVTETYWKAPNDYSSTKAPSIDGLTAIKTGTTDDQGQIKASLPIQSGAHNAIYVFHETQPRTGYKAVSADFMLSLPATANADGNVYVYPKNVQHETYLRKFHKIDGVTNKDLPGAEFKITNVAGEYLQLIDVDGNVQATEKGYVDTEKANLRFNWVKADSEATTFTSDDKDGMFGLNGFDDTTTKYQAIETKAPAGYEKAADTTFTADGTTSDIKDMPRGILPHTGGAGILAILAVGSALIAFALVGIRKRQARA</sequence>
<comment type="caution">
    <text evidence="5">The sequence shown here is derived from an EMBL/GenBank/DDBJ whole genome shotgun (WGS) entry which is preliminary data.</text>
</comment>
<feature type="chain" id="PRO_5038398888" evidence="2">
    <location>
        <begin position="26"/>
        <end position="344"/>
    </location>
</feature>
<dbReference type="InterPro" id="IPR013783">
    <property type="entry name" value="Ig-like_fold"/>
</dbReference>